<name>A0ABP7L8S0_9SPHN</name>
<dbReference type="Gene3D" id="3.10.180.10">
    <property type="entry name" value="2,3-Dihydroxybiphenyl 1,2-Dioxygenase, domain 1"/>
    <property type="match status" value="1"/>
</dbReference>
<dbReference type="InterPro" id="IPR052164">
    <property type="entry name" value="Anthracycline_SecMetBiosynth"/>
</dbReference>
<dbReference type="InterPro" id="IPR037523">
    <property type="entry name" value="VOC_core"/>
</dbReference>
<dbReference type="InterPro" id="IPR029068">
    <property type="entry name" value="Glyas_Bleomycin-R_OHBP_Dase"/>
</dbReference>
<dbReference type="SUPFAM" id="SSF54593">
    <property type="entry name" value="Glyoxalase/Bleomycin resistance protein/Dihydroxybiphenyl dioxygenase"/>
    <property type="match status" value="1"/>
</dbReference>
<gene>
    <name evidence="2" type="ORF">GCM10022276_12100</name>
</gene>
<dbReference type="EMBL" id="BAABBM010000001">
    <property type="protein sequence ID" value="GAA3894534.1"/>
    <property type="molecule type" value="Genomic_DNA"/>
</dbReference>
<accession>A0ABP7L8S0</accession>
<dbReference type="Pfam" id="PF00903">
    <property type="entry name" value="Glyoxalase"/>
    <property type="match status" value="1"/>
</dbReference>
<sequence length="111" mass="12182">MRLNYAIKFVSDMDAAVAFYRDVLGLQLKFQSPFWTEFDTGETKLALHPASDENPAGTVQLGLASYDLDSFHAAGQAQGLVFTSPPTEMHGTRIARFRDPDGAEISVSEAR</sequence>
<proteinExistence type="predicted"/>
<evidence type="ECO:0000259" key="1">
    <source>
        <dbReference type="PROSITE" id="PS51819"/>
    </source>
</evidence>
<organism evidence="2 3">
    <name type="scientific">Sphingomonas limnosediminicola</name>
    <dbReference type="NCBI Taxonomy" id="940133"/>
    <lineage>
        <taxon>Bacteria</taxon>
        <taxon>Pseudomonadati</taxon>
        <taxon>Pseudomonadota</taxon>
        <taxon>Alphaproteobacteria</taxon>
        <taxon>Sphingomonadales</taxon>
        <taxon>Sphingomonadaceae</taxon>
        <taxon>Sphingomonas</taxon>
    </lineage>
</organism>
<comment type="caution">
    <text evidence="2">The sequence shown here is derived from an EMBL/GenBank/DDBJ whole genome shotgun (WGS) entry which is preliminary data.</text>
</comment>
<evidence type="ECO:0000313" key="3">
    <source>
        <dbReference type="Proteomes" id="UP001500827"/>
    </source>
</evidence>
<dbReference type="Proteomes" id="UP001500827">
    <property type="component" value="Unassembled WGS sequence"/>
</dbReference>
<dbReference type="RefSeq" id="WP_344698779.1">
    <property type="nucleotide sequence ID" value="NZ_BAABBM010000001.1"/>
</dbReference>
<keyword evidence="3" id="KW-1185">Reference proteome</keyword>
<reference evidence="3" key="1">
    <citation type="journal article" date="2019" name="Int. J. Syst. Evol. Microbiol.">
        <title>The Global Catalogue of Microorganisms (GCM) 10K type strain sequencing project: providing services to taxonomists for standard genome sequencing and annotation.</title>
        <authorList>
            <consortium name="The Broad Institute Genomics Platform"/>
            <consortium name="The Broad Institute Genome Sequencing Center for Infectious Disease"/>
            <person name="Wu L."/>
            <person name="Ma J."/>
        </authorList>
    </citation>
    <scope>NUCLEOTIDE SEQUENCE [LARGE SCALE GENOMIC DNA]</scope>
    <source>
        <strain evidence="3">JCM 17543</strain>
    </source>
</reference>
<dbReference type="PROSITE" id="PS51819">
    <property type="entry name" value="VOC"/>
    <property type="match status" value="1"/>
</dbReference>
<protein>
    <recommendedName>
        <fullName evidence="1">VOC domain-containing protein</fullName>
    </recommendedName>
</protein>
<evidence type="ECO:0000313" key="2">
    <source>
        <dbReference type="EMBL" id="GAA3894534.1"/>
    </source>
</evidence>
<dbReference type="PANTHER" id="PTHR33993">
    <property type="entry name" value="GLYOXALASE-RELATED"/>
    <property type="match status" value="1"/>
</dbReference>
<dbReference type="InterPro" id="IPR004360">
    <property type="entry name" value="Glyas_Fos-R_dOase_dom"/>
</dbReference>
<feature type="domain" description="VOC" evidence="1">
    <location>
        <begin position="2"/>
        <end position="110"/>
    </location>
</feature>